<gene>
    <name evidence="1" type="ORF">BJ988_000464</name>
</gene>
<dbReference type="EMBL" id="JACBZR010000001">
    <property type="protein sequence ID" value="NYI75816.1"/>
    <property type="molecule type" value="Genomic_DNA"/>
</dbReference>
<sequence>MKVYRRYRNALRARQALDEAVAWRRRSLLRAGFPPDLASDLATDVRLDLHAVLQLVDRGCPPELAIRILEPLPSEMGS</sequence>
<evidence type="ECO:0000313" key="1">
    <source>
        <dbReference type="EMBL" id="NYI75816.1"/>
    </source>
</evidence>
<protein>
    <submittedName>
        <fullName evidence="1">Uncharacterized protein</fullName>
    </submittedName>
</protein>
<dbReference type="RefSeq" id="WP_246321388.1">
    <property type="nucleotide sequence ID" value="NZ_JACBZR010000001.1"/>
</dbReference>
<dbReference type="AlphaFoldDB" id="A0A7Z0IQG6"/>
<keyword evidence="2" id="KW-1185">Reference proteome</keyword>
<dbReference type="Proteomes" id="UP000564496">
    <property type="component" value="Unassembled WGS sequence"/>
</dbReference>
<proteinExistence type="predicted"/>
<name>A0A7Z0IQG6_9ACTN</name>
<accession>A0A7Z0IQG6</accession>
<evidence type="ECO:0000313" key="2">
    <source>
        <dbReference type="Proteomes" id="UP000564496"/>
    </source>
</evidence>
<organism evidence="1 2">
    <name type="scientific">Nocardioides panzhihuensis</name>
    <dbReference type="NCBI Taxonomy" id="860243"/>
    <lineage>
        <taxon>Bacteria</taxon>
        <taxon>Bacillati</taxon>
        <taxon>Actinomycetota</taxon>
        <taxon>Actinomycetes</taxon>
        <taxon>Propionibacteriales</taxon>
        <taxon>Nocardioidaceae</taxon>
        <taxon>Nocardioides</taxon>
    </lineage>
</organism>
<comment type="caution">
    <text evidence="1">The sequence shown here is derived from an EMBL/GenBank/DDBJ whole genome shotgun (WGS) entry which is preliminary data.</text>
</comment>
<reference evidence="1 2" key="1">
    <citation type="submission" date="2020-07" db="EMBL/GenBank/DDBJ databases">
        <title>Sequencing the genomes of 1000 actinobacteria strains.</title>
        <authorList>
            <person name="Klenk H.-P."/>
        </authorList>
    </citation>
    <scope>NUCLEOTIDE SEQUENCE [LARGE SCALE GENOMIC DNA]</scope>
    <source>
        <strain evidence="1 2">DSM 26487</strain>
    </source>
</reference>